<feature type="region of interest" description="Disordered" evidence="1">
    <location>
        <begin position="314"/>
        <end position="336"/>
    </location>
</feature>
<dbReference type="OrthoDB" id="7312133at2759"/>
<feature type="compositionally biased region" description="Low complexity" evidence="1">
    <location>
        <begin position="319"/>
        <end position="335"/>
    </location>
</feature>
<proteinExistence type="predicted"/>
<evidence type="ECO:0000313" key="3">
    <source>
        <dbReference type="Proteomes" id="UP000299102"/>
    </source>
</evidence>
<organism evidence="2 3">
    <name type="scientific">Eumeta variegata</name>
    <name type="common">Bagworm moth</name>
    <name type="synonym">Eumeta japonica</name>
    <dbReference type="NCBI Taxonomy" id="151549"/>
    <lineage>
        <taxon>Eukaryota</taxon>
        <taxon>Metazoa</taxon>
        <taxon>Ecdysozoa</taxon>
        <taxon>Arthropoda</taxon>
        <taxon>Hexapoda</taxon>
        <taxon>Insecta</taxon>
        <taxon>Pterygota</taxon>
        <taxon>Neoptera</taxon>
        <taxon>Endopterygota</taxon>
        <taxon>Lepidoptera</taxon>
        <taxon>Glossata</taxon>
        <taxon>Ditrysia</taxon>
        <taxon>Tineoidea</taxon>
        <taxon>Psychidae</taxon>
        <taxon>Oiketicinae</taxon>
        <taxon>Eumeta</taxon>
    </lineage>
</organism>
<dbReference type="AlphaFoldDB" id="A0A4C1X6Z5"/>
<keyword evidence="3" id="KW-1185">Reference proteome</keyword>
<protein>
    <submittedName>
        <fullName evidence="2">Uncharacterized protein</fullName>
    </submittedName>
</protein>
<comment type="caution">
    <text evidence="2">The sequence shown here is derived from an EMBL/GenBank/DDBJ whole genome shotgun (WGS) entry which is preliminary data.</text>
</comment>
<name>A0A4C1X6Z5_EUMVA</name>
<dbReference type="EMBL" id="BGZK01000764">
    <property type="protein sequence ID" value="GBP59566.1"/>
    <property type="molecule type" value="Genomic_DNA"/>
</dbReference>
<evidence type="ECO:0000256" key="1">
    <source>
        <dbReference type="SAM" id="MobiDB-lite"/>
    </source>
</evidence>
<gene>
    <name evidence="2" type="ORF">EVAR_83285_1</name>
</gene>
<evidence type="ECO:0000313" key="2">
    <source>
        <dbReference type="EMBL" id="GBP59566.1"/>
    </source>
</evidence>
<dbReference type="Proteomes" id="UP000299102">
    <property type="component" value="Unassembled WGS sequence"/>
</dbReference>
<sequence>MSSPPTNTCDMEESLFKNRSYSDPWNAVKDASAQFPPRYLESLHSFYSSFSPDLTDGTKSSERRRSLEDLKLKMERFFDEQCRIFSPEDNSFTTFDEALQPTDTQDYFLARPSVCQDHFLRNALSLVSNLTFDTEERSARATRRGRSRTGRLQYRYKNNFLRRREMALDNAGRRRGAAGRFSLRPENVHDFRFRRVFDGIVFVDGSRDVLFGRQKAASLVSSTSGRSENQLTKVGVNFSKSHNRSPIGHEKGKAAVAKDASDYVKGTGQVRRGKNAFRRAAAQRVFVTPPAQLCCVIRQKTVVSYIVRRQTYNARRRPSTAPDASPPASLSSRSRNLQTYQSLASTPTTYAIHTANDNNDKYYNAYSTRGESVSRAIYSSA</sequence>
<reference evidence="2 3" key="1">
    <citation type="journal article" date="2019" name="Commun. Biol.">
        <title>The bagworm genome reveals a unique fibroin gene that provides high tensile strength.</title>
        <authorList>
            <person name="Kono N."/>
            <person name="Nakamura H."/>
            <person name="Ohtoshi R."/>
            <person name="Tomita M."/>
            <person name="Numata K."/>
            <person name="Arakawa K."/>
        </authorList>
    </citation>
    <scope>NUCLEOTIDE SEQUENCE [LARGE SCALE GENOMIC DNA]</scope>
</reference>
<accession>A0A4C1X6Z5</accession>